<evidence type="ECO:0000256" key="1">
    <source>
        <dbReference type="ARBA" id="ARBA00004479"/>
    </source>
</evidence>
<dbReference type="InterPro" id="IPR005052">
    <property type="entry name" value="Lectin_leg"/>
</dbReference>
<comment type="subcellular location">
    <subcellularLocation>
        <location evidence="1">Membrane</location>
        <topology evidence="1">Single-pass type I membrane protein</topology>
    </subcellularLocation>
</comment>
<keyword evidence="3 7" id="KW-0732">Signal</keyword>
<reference evidence="9" key="1">
    <citation type="submission" date="2018-07" db="EMBL/GenBank/DDBJ databases">
        <authorList>
            <person name="Quirk P.G."/>
            <person name="Krulwich T.A."/>
        </authorList>
    </citation>
    <scope>NUCLEOTIDE SEQUENCE</scope>
</reference>
<feature type="transmembrane region" description="Helical" evidence="6">
    <location>
        <begin position="559"/>
        <end position="583"/>
    </location>
</feature>
<gene>
    <name evidence="9" type="primary">CSON002030</name>
</gene>
<dbReference type="GO" id="GO:0030134">
    <property type="term" value="C:COPII-coated ER to Golgi transport vesicle"/>
    <property type="evidence" value="ECO:0007669"/>
    <property type="project" value="TreeGrafter"/>
</dbReference>
<dbReference type="GO" id="GO:0005537">
    <property type="term" value="F:D-mannose binding"/>
    <property type="evidence" value="ECO:0007669"/>
    <property type="project" value="TreeGrafter"/>
</dbReference>
<dbReference type="Pfam" id="PF03388">
    <property type="entry name" value="Lectin_leg-like"/>
    <property type="match status" value="2"/>
</dbReference>
<proteinExistence type="predicted"/>
<accession>A0A336MVU1</accession>
<keyword evidence="5 6" id="KW-0472">Membrane</keyword>
<organism evidence="9">
    <name type="scientific">Culicoides sonorensis</name>
    <name type="common">Biting midge</name>
    <dbReference type="NCBI Taxonomy" id="179676"/>
    <lineage>
        <taxon>Eukaryota</taxon>
        <taxon>Metazoa</taxon>
        <taxon>Ecdysozoa</taxon>
        <taxon>Arthropoda</taxon>
        <taxon>Hexapoda</taxon>
        <taxon>Insecta</taxon>
        <taxon>Pterygota</taxon>
        <taxon>Neoptera</taxon>
        <taxon>Endopterygota</taxon>
        <taxon>Diptera</taxon>
        <taxon>Nematocera</taxon>
        <taxon>Chironomoidea</taxon>
        <taxon>Ceratopogonidae</taxon>
        <taxon>Ceratopogoninae</taxon>
        <taxon>Culicoides</taxon>
        <taxon>Monoculicoides</taxon>
    </lineage>
</organism>
<keyword evidence="4 6" id="KW-1133">Transmembrane helix</keyword>
<feature type="signal peptide" evidence="7">
    <location>
        <begin position="1"/>
        <end position="19"/>
    </location>
</feature>
<feature type="transmembrane region" description="Helical" evidence="6">
    <location>
        <begin position="264"/>
        <end position="286"/>
    </location>
</feature>
<dbReference type="PANTHER" id="PTHR12223:SF28">
    <property type="entry name" value="LECTIN, MANNOSE BINDING 1 LIKE"/>
    <property type="match status" value="1"/>
</dbReference>
<dbReference type="GO" id="GO:0000139">
    <property type="term" value="C:Golgi membrane"/>
    <property type="evidence" value="ECO:0007669"/>
    <property type="project" value="TreeGrafter"/>
</dbReference>
<name>A0A336MVU1_CULSO</name>
<dbReference type="PROSITE" id="PS51328">
    <property type="entry name" value="L_LECTIN_LIKE"/>
    <property type="match status" value="1"/>
</dbReference>
<protein>
    <submittedName>
        <fullName evidence="9">CSON002030 protein</fullName>
    </submittedName>
</protein>
<dbReference type="PANTHER" id="PTHR12223">
    <property type="entry name" value="VESICULAR MANNOSE-BINDING LECTIN"/>
    <property type="match status" value="1"/>
</dbReference>
<dbReference type="InterPro" id="IPR051136">
    <property type="entry name" value="Intracellular_Lectin-GPT"/>
</dbReference>
<dbReference type="GO" id="GO:0005789">
    <property type="term" value="C:endoplasmic reticulum membrane"/>
    <property type="evidence" value="ECO:0007669"/>
    <property type="project" value="TreeGrafter"/>
</dbReference>
<dbReference type="VEuPathDB" id="VectorBase:CSON002030"/>
<sequence length="646" mass="74150">MKKYLLLILVVLHIFDVNCNFTIDESKYQLNANYSLIQPFNVNLYRFWIFRNARISESKDQIILTPLQRSTSGAVWNMIPTPPTPSWKTVLQYTAYNDFMAEIADGIAFWLLQPGSLNHEPVHHKYGGPDTDFTCLMIAIDSYKSPSDHSLNRNEDEAAIIVVYNEEPRHYDWDSEGYEIMSGRCLVQNRYRISTQIISELVVEYADDELELCTTVKNLTLPSGYLIGLSASTGGHFAAYEVHSFRFYEDKNYPVPDSEPQTKLLTYLYIVSGLLIFVSLICLISVGHMLSKRLCKEESTENNKSEIQLEKIPTEMLELQRDRRNMQLDNDNESSLRHTYFKTQAYIKDYPRQFTLQEGYYELARFPISTAQSLIPPYSNAPLNTWIFRGASITPHGSIQLTEPATCDRKSVWNRIPNQAESWKLEIDKLLDRNTEQSALTVIYNKDPGIYDHVNEGADQNLGRCVVLNRYVNKTETIARLAIDYIDNKLTVYHSTGNKYLQTCVNVDIKLPLGYNFGVSAANGGIPGVYELISFKFYPNAKSVKPKIASDSNTDTWKIVYILIGVLALTFIILIVLCVILYLKNRELGEYRNDFSYYAYYQGAESGQSEPKYHKPQFKHYAVPNSVQVQSQSQATDEYDHLNFNK</sequence>
<dbReference type="Gene3D" id="2.60.120.200">
    <property type="match status" value="2"/>
</dbReference>
<evidence type="ECO:0000256" key="6">
    <source>
        <dbReference type="SAM" id="Phobius"/>
    </source>
</evidence>
<dbReference type="GO" id="GO:0006888">
    <property type="term" value="P:endoplasmic reticulum to Golgi vesicle-mediated transport"/>
    <property type="evidence" value="ECO:0007669"/>
    <property type="project" value="TreeGrafter"/>
</dbReference>
<evidence type="ECO:0000256" key="7">
    <source>
        <dbReference type="SAM" id="SignalP"/>
    </source>
</evidence>
<dbReference type="CDD" id="cd07308">
    <property type="entry name" value="lectin_leg-like"/>
    <property type="match status" value="1"/>
</dbReference>
<dbReference type="EMBL" id="UFQT01001329">
    <property type="protein sequence ID" value="SSX30068.1"/>
    <property type="molecule type" value="Genomic_DNA"/>
</dbReference>
<keyword evidence="2 6" id="KW-0812">Transmembrane</keyword>
<dbReference type="InterPro" id="IPR013320">
    <property type="entry name" value="ConA-like_dom_sf"/>
</dbReference>
<dbReference type="SUPFAM" id="SSF49899">
    <property type="entry name" value="Concanavalin A-like lectins/glucanases"/>
    <property type="match status" value="2"/>
</dbReference>
<feature type="domain" description="L-type lectin-like" evidence="8">
    <location>
        <begin position="22"/>
        <end position="250"/>
    </location>
</feature>
<dbReference type="AlphaFoldDB" id="A0A336MVU1"/>
<feature type="chain" id="PRO_5016331142" evidence="7">
    <location>
        <begin position="20"/>
        <end position="646"/>
    </location>
</feature>
<evidence type="ECO:0000256" key="4">
    <source>
        <dbReference type="ARBA" id="ARBA00022989"/>
    </source>
</evidence>
<evidence type="ECO:0000259" key="8">
    <source>
        <dbReference type="PROSITE" id="PS51328"/>
    </source>
</evidence>
<evidence type="ECO:0000256" key="2">
    <source>
        <dbReference type="ARBA" id="ARBA00022692"/>
    </source>
</evidence>
<evidence type="ECO:0000256" key="5">
    <source>
        <dbReference type="ARBA" id="ARBA00023136"/>
    </source>
</evidence>
<dbReference type="GO" id="GO:0005793">
    <property type="term" value="C:endoplasmic reticulum-Golgi intermediate compartment"/>
    <property type="evidence" value="ECO:0007669"/>
    <property type="project" value="TreeGrafter"/>
</dbReference>
<evidence type="ECO:0000256" key="3">
    <source>
        <dbReference type="ARBA" id="ARBA00022729"/>
    </source>
</evidence>
<evidence type="ECO:0000313" key="9">
    <source>
        <dbReference type="EMBL" id="SSX30068.1"/>
    </source>
</evidence>